<dbReference type="PANTHER" id="PTHR43237">
    <property type="entry name" value="NADP-DEPENDENT MALIC ENZYME"/>
    <property type="match status" value="1"/>
</dbReference>
<gene>
    <name evidence="8" type="ORF">IPN02_00425</name>
</gene>
<dbReference type="InterPro" id="IPR045865">
    <property type="entry name" value="ACT-like_dom_sf"/>
</dbReference>
<comment type="similarity">
    <text evidence="1">Belongs to the malic enzymes family.</text>
</comment>
<sequence length="468" mass="49250">MADTPTPAYSLRIRVRMENRPGMLGRLAMAIGEVGANIAALDGFEVKTSHLVQNAVVYCSGEAHQKEVLEAVNAIDGIVVLEWSDQVFDLHEGGKIELRSLSELRDIDDLSMAYTPGVARVCMEISKNPMRAHDLTIKANTVAIVSDGTAVLGLGDIGPEAAMPVMEGKALLFKHFAGVDAFPICLDTKDPAEIIETVARLAPTFGGINLEDIAAPGAFEIEAALVERLDIPVFHDDQHGTAIVTLAALDNALRIVGKRMDDLKIVVSGVGAAGVAVSKILMEAGVSNVIGVDSQGAVHTGRENLNPSKRWFAEHTNPEALAGSLTDVMGGADVFIGLSAPNVLTREDVLSMKADPIVFAMANPDPEIRPELIADIAAVIATGRSDFPNQINNVLAFPGVFRGALDARATEITSGMNLAAAHAIATVVGDDLAADHIIPSVFDTRVADRVAAAVSAAARSEGVVRDRA</sequence>
<dbReference type="Pfam" id="PF00390">
    <property type="entry name" value="malic"/>
    <property type="match status" value="1"/>
</dbReference>
<evidence type="ECO:0000256" key="6">
    <source>
        <dbReference type="PIRSR" id="PIRSR000106-3"/>
    </source>
</evidence>
<dbReference type="InterPro" id="IPR046346">
    <property type="entry name" value="Aminoacid_DH-like_N_sf"/>
</dbReference>
<dbReference type="SUPFAM" id="SSF55021">
    <property type="entry name" value="ACT-like"/>
    <property type="match status" value="1"/>
</dbReference>
<feature type="binding site" evidence="6">
    <location>
        <position position="211"/>
    </location>
    <ligand>
        <name>a divalent metal cation</name>
        <dbReference type="ChEBI" id="CHEBI:60240"/>
    </ligand>
</feature>
<dbReference type="SMART" id="SM00919">
    <property type="entry name" value="Malic_M"/>
    <property type="match status" value="1"/>
</dbReference>
<dbReference type="InterPro" id="IPR002912">
    <property type="entry name" value="ACT_dom"/>
</dbReference>
<dbReference type="Gene3D" id="3.40.50.10380">
    <property type="entry name" value="Malic enzyme, N-terminal domain"/>
    <property type="match status" value="1"/>
</dbReference>
<keyword evidence="2" id="KW-0560">Oxidoreductase</keyword>
<evidence type="ECO:0000256" key="5">
    <source>
        <dbReference type="PIRSR" id="PIRSR000106-2"/>
    </source>
</evidence>
<dbReference type="GO" id="GO:0016616">
    <property type="term" value="F:oxidoreductase activity, acting on the CH-OH group of donors, NAD or NADP as acceptor"/>
    <property type="evidence" value="ECO:0007669"/>
    <property type="project" value="InterPro"/>
</dbReference>
<dbReference type="Gene3D" id="3.40.50.720">
    <property type="entry name" value="NAD(P)-binding Rossmann-like Domain"/>
    <property type="match status" value="1"/>
</dbReference>
<dbReference type="SMART" id="SM01274">
    <property type="entry name" value="malic"/>
    <property type="match status" value="1"/>
</dbReference>
<evidence type="ECO:0000259" key="7">
    <source>
        <dbReference type="PROSITE" id="PS51671"/>
    </source>
</evidence>
<comment type="cofactor">
    <cofactor evidence="6">
        <name>Mg(2+)</name>
        <dbReference type="ChEBI" id="CHEBI:18420"/>
    </cofactor>
    <cofactor evidence="6">
        <name>Mn(2+)</name>
        <dbReference type="ChEBI" id="CHEBI:29035"/>
    </cofactor>
    <text evidence="6">Divalent metal cations. Prefers magnesium or manganese.</text>
</comment>
<evidence type="ECO:0000313" key="9">
    <source>
        <dbReference type="Proteomes" id="UP000727993"/>
    </source>
</evidence>
<dbReference type="Pfam" id="PF03949">
    <property type="entry name" value="Malic_M"/>
    <property type="match status" value="1"/>
</dbReference>
<dbReference type="GO" id="GO:0004470">
    <property type="term" value="F:malic enzyme activity"/>
    <property type="evidence" value="ECO:0007669"/>
    <property type="project" value="InterPro"/>
</dbReference>
<dbReference type="InterPro" id="IPR051674">
    <property type="entry name" value="Malate_Decarboxylase"/>
</dbReference>
<dbReference type="GO" id="GO:0051287">
    <property type="term" value="F:NAD binding"/>
    <property type="evidence" value="ECO:0007669"/>
    <property type="project" value="InterPro"/>
</dbReference>
<feature type="active site" description="Proton acceptor" evidence="4">
    <location>
        <position position="169"/>
    </location>
</feature>
<comment type="pathway">
    <text evidence="3">Amino-acid biosynthesis.</text>
</comment>
<organism evidence="8 9">
    <name type="scientific">Candidatus Neomicrothrix subdominans</name>
    <dbReference type="NCBI Taxonomy" id="2954438"/>
    <lineage>
        <taxon>Bacteria</taxon>
        <taxon>Bacillati</taxon>
        <taxon>Actinomycetota</taxon>
        <taxon>Acidimicrobiia</taxon>
        <taxon>Acidimicrobiales</taxon>
        <taxon>Microthrixaceae</taxon>
        <taxon>Candidatus Neomicrothrix</taxon>
    </lineage>
</organism>
<feature type="binding site" evidence="5">
    <location>
        <position position="392"/>
    </location>
    <ligand>
        <name>(S)-malate</name>
        <dbReference type="ChEBI" id="CHEBI:15589"/>
    </ligand>
</feature>
<dbReference type="InterPro" id="IPR037062">
    <property type="entry name" value="Malic_N_dom_sf"/>
</dbReference>
<dbReference type="PANTHER" id="PTHR43237:SF4">
    <property type="entry name" value="NADP-DEPENDENT MALIC ENZYME"/>
    <property type="match status" value="1"/>
</dbReference>
<feature type="binding site" evidence="6">
    <location>
        <position position="237"/>
    </location>
    <ligand>
        <name>a divalent metal cation</name>
        <dbReference type="ChEBI" id="CHEBI:60240"/>
    </ligand>
</feature>
<name>A0A936N936_9ACTN</name>
<evidence type="ECO:0000256" key="2">
    <source>
        <dbReference type="ARBA" id="ARBA00023002"/>
    </source>
</evidence>
<dbReference type="InterPro" id="IPR036291">
    <property type="entry name" value="NAD(P)-bd_dom_sf"/>
</dbReference>
<dbReference type="PROSITE" id="PS51671">
    <property type="entry name" value="ACT"/>
    <property type="match status" value="1"/>
</dbReference>
<dbReference type="AlphaFoldDB" id="A0A936N936"/>
<dbReference type="Gene3D" id="3.30.70.260">
    <property type="match status" value="1"/>
</dbReference>
<dbReference type="InterPro" id="IPR012301">
    <property type="entry name" value="Malic_N_dom"/>
</dbReference>
<evidence type="ECO:0000256" key="4">
    <source>
        <dbReference type="PIRSR" id="PIRSR000106-1"/>
    </source>
</evidence>
<feature type="binding site" evidence="5">
    <location>
        <position position="363"/>
    </location>
    <ligand>
        <name>(S)-malate</name>
        <dbReference type="ChEBI" id="CHEBI:15589"/>
    </ligand>
</feature>
<dbReference type="InterPro" id="IPR012302">
    <property type="entry name" value="Malic_NAD-bd"/>
</dbReference>
<keyword evidence="6" id="KW-0479">Metal-binding</keyword>
<dbReference type="GO" id="GO:0046872">
    <property type="term" value="F:metal ion binding"/>
    <property type="evidence" value="ECO:0007669"/>
    <property type="project" value="UniProtKB-KW"/>
</dbReference>
<dbReference type="SUPFAM" id="SSF53223">
    <property type="entry name" value="Aminoacid dehydrogenase-like, N-terminal domain"/>
    <property type="match status" value="1"/>
</dbReference>
<dbReference type="InterPro" id="IPR045213">
    <property type="entry name" value="Malic_NAD-bd_bact_type"/>
</dbReference>
<accession>A0A936N936</accession>
<evidence type="ECO:0000256" key="3">
    <source>
        <dbReference type="ARBA" id="ARBA00029440"/>
    </source>
</evidence>
<feature type="active site" description="Proton donor" evidence="4">
    <location>
        <position position="114"/>
    </location>
</feature>
<comment type="caution">
    <text evidence="8">The sequence shown here is derived from an EMBL/GenBank/DDBJ whole genome shotgun (WGS) entry which is preliminary data.</text>
</comment>
<dbReference type="Proteomes" id="UP000727993">
    <property type="component" value="Unassembled WGS sequence"/>
</dbReference>
<feature type="binding site" evidence="6">
    <location>
        <position position="212"/>
    </location>
    <ligand>
        <name>a divalent metal cation</name>
        <dbReference type="ChEBI" id="CHEBI:60240"/>
    </ligand>
</feature>
<dbReference type="InterPro" id="IPR001891">
    <property type="entry name" value="Malic_OxRdtase"/>
</dbReference>
<dbReference type="SUPFAM" id="SSF51735">
    <property type="entry name" value="NAD(P)-binding Rossmann-fold domains"/>
    <property type="match status" value="1"/>
</dbReference>
<proteinExistence type="inferred from homology"/>
<evidence type="ECO:0000256" key="1">
    <source>
        <dbReference type="ARBA" id="ARBA00008785"/>
    </source>
</evidence>
<dbReference type="Pfam" id="PF01842">
    <property type="entry name" value="ACT"/>
    <property type="match status" value="1"/>
</dbReference>
<protein>
    <submittedName>
        <fullName evidence="8">NAD-dependent malic enzyme</fullName>
    </submittedName>
</protein>
<evidence type="ECO:0000313" key="8">
    <source>
        <dbReference type="EMBL" id="MBK9295351.1"/>
    </source>
</evidence>
<dbReference type="EMBL" id="JADJZA010000001">
    <property type="protein sequence ID" value="MBK9295351.1"/>
    <property type="molecule type" value="Genomic_DNA"/>
</dbReference>
<dbReference type="PIRSF" id="PIRSF000106">
    <property type="entry name" value="ME"/>
    <property type="match status" value="1"/>
</dbReference>
<dbReference type="CDD" id="cd05311">
    <property type="entry name" value="NAD_bind_2_malic_enz"/>
    <property type="match status" value="1"/>
</dbReference>
<dbReference type="FunFam" id="3.40.50.720:FF:000095">
    <property type="entry name" value="NADP-dependent malic enzyme"/>
    <property type="match status" value="1"/>
</dbReference>
<reference evidence="8 9" key="1">
    <citation type="submission" date="2020-10" db="EMBL/GenBank/DDBJ databases">
        <title>Connecting structure to function with the recovery of over 1000 high-quality activated sludge metagenome-assembled genomes encoding full-length rRNA genes using long-read sequencing.</title>
        <authorList>
            <person name="Singleton C.M."/>
            <person name="Petriglieri F."/>
            <person name="Kristensen J.M."/>
            <person name="Kirkegaard R.H."/>
            <person name="Michaelsen T.Y."/>
            <person name="Andersen M.H."/>
            <person name="Karst S.M."/>
            <person name="Dueholm M.S."/>
            <person name="Nielsen P.H."/>
            <person name="Albertsen M."/>
        </authorList>
    </citation>
    <scope>NUCLEOTIDE SEQUENCE [LARGE SCALE GENOMIC DNA]</scope>
    <source>
        <strain evidence="8">Lyne_18-Q3-R50-59_MAXAC.006</strain>
    </source>
</reference>
<feature type="domain" description="ACT" evidence="7">
    <location>
        <begin position="12"/>
        <end position="86"/>
    </location>
</feature>